<name>A0A2P5HH11_DIAHE</name>
<organism evidence="2 3">
    <name type="scientific">Diaporthe helianthi</name>
    <dbReference type="NCBI Taxonomy" id="158607"/>
    <lineage>
        <taxon>Eukaryota</taxon>
        <taxon>Fungi</taxon>
        <taxon>Dikarya</taxon>
        <taxon>Ascomycota</taxon>
        <taxon>Pezizomycotina</taxon>
        <taxon>Sordariomycetes</taxon>
        <taxon>Sordariomycetidae</taxon>
        <taxon>Diaporthales</taxon>
        <taxon>Diaporthaceae</taxon>
        <taxon>Diaporthe</taxon>
    </lineage>
</organism>
<feature type="domain" description="Peptidase S53 activation" evidence="1">
    <location>
        <begin position="15"/>
        <end position="70"/>
    </location>
</feature>
<comment type="caution">
    <text evidence="2">The sequence shown here is derived from an EMBL/GenBank/DDBJ whole genome shotgun (WGS) entry which is preliminary data.</text>
</comment>
<dbReference type="Pfam" id="PF09286">
    <property type="entry name" value="Pro-kuma_activ"/>
    <property type="match status" value="1"/>
</dbReference>
<dbReference type="InParanoid" id="A0A2P5HH11"/>
<proteinExistence type="predicted"/>
<evidence type="ECO:0000313" key="2">
    <source>
        <dbReference type="EMBL" id="POS69543.1"/>
    </source>
</evidence>
<reference evidence="2" key="1">
    <citation type="submission" date="2017-09" db="EMBL/GenBank/DDBJ databases">
        <title>Polyketide synthases of a Diaporthe helianthi virulent isolate.</title>
        <authorList>
            <person name="Baroncelli R."/>
        </authorList>
    </citation>
    <scope>NUCLEOTIDE SEQUENCE [LARGE SCALE GENOMIC DNA]</scope>
    <source>
        <strain evidence="2">7/96</strain>
    </source>
</reference>
<keyword evidence="3" id="KW-1185">Reference proteome</keyword>
<evidence type="ECO:0000313" key="3">
    <source>
        <dbReference type="Proteomes" id="UP000094444"/>
    </source>
</evidence>
<gene>
    <name evidence="2" type="ORF">DHEL01_v212066</name>
</gene>
<dbReference type="AlphaFoldDB" id="A0A2P5HH11"/>
<accession>A0A2P5HH11</accession>
<dbReference type="Proteomes" id="UP000094444">
    <property type="component" value="Unassembled WGS sequence"/>
</dbReference>
<dbReference type="SUPFAM" id="SSF54897">
    <property type="entry name" value="Protease propeptides/inhibitors"/>
    <property type="match status" value="1"/>
</dbReference>
<evidence type="ECO:0000259" key="1">
    <source>
        <dbReference type="Pfam" id="PF09286"/>
    </source>
</evidence>
<protein>
    <recommendedName>
        <fullName evidence="1">Peptidase S53 activation domain-containing protein</fullName>
    </recommendedName>
</protein>
<dbReference type="InterPro" id="IPR015366">
    <property type="entry name" value="S53_propep"/>
</dbReference>
<sequence length="77" mass="8819">MLLQVEHLRPAPSPWAISRPADPEPRFQLSIALDRSRHVEDKLYAVSTPGHASYHKHLTRAEAQAMMKPLTARRLLR</sequence>
<dbReference type="EMBL" id="MAVT02002180">
    <property type="protein sequence ID" value="POS69543.1"/>
    <property type="molecule type" value="Genomic_DNA"/>
</dbReference>
<dbReference type="GO" id="GO:0008236">
    <property type="term" value="F:serine-type peptidase activity"/>
    <property type="evidence" value="ECO:0007669"/>
    <property type="project" value="InterPro"/>
</dbReference>